<proteinExistence type="predicted"/>
<dbReference type="Pfam" id="PF00293">
    <property type="entry name" value="NUDIX"/>
    <property type="match status" value="1"/>
</dbReference>
<dbReference type="Proteomes" id="UP000192277">
    <property type="component" value="Unassembled WGS sequence"/>
</dbReference>
<dbReference type="SUPFAM" id="SSF55811">
    <property type="entry name" value="Nudix"/>
    <property type="match status" value="1"/>
</dbReference>
<dbReference type="Gene3D" id="3.90.79.10">
    <property type="entry name" value="Nucleoside Triphosphate Pyrophosphohydrolase"/>
    <property type="match status" value="1"/>
</dbReference>
<dbReference type="PANTHER" id="PTHR43736">
    <property type="entry name" value="ADP-RIBOSE PYROPHOSPHATASE"/>
    <property type="match status" value="1"/>
</dbReference>
<feature type="domain" description="Nudix hydrolase" evidence="1">
    <location>
        <begin position="20"/>
        <end position="172"/>
    </location>
</feature>
<dbReference type="SUPFAM" id="SSF46785">
    <property type="entry name" value="Winged helix' DNA-binding domain"/>
    <property type="match status" value="1"/>
</dbReference>
<dbReference type="Gene3D" id="1.10.10.10">
    <property type="entry name" value="Winged helix-like DNA-binding domain superfamily/Winged helix DNA-binding domain"/>
    <property type="match status" value="1"/>
</dbReference>
<evidence type="ECO:0000259" key="1">
    <source>
        <dbReference type="PROSITE" id="PS51462"/>
    </source>
</evidence>
<sequence>MKMDDYKRFATEGYRVYVPNISIACTLLGFHDNKLKVLLLRWKGLDKWSLPGGFMKQDEDADEGAARILKERTGLDVYLQQYHTYTSLNRFTIDEPSQKKFKDTFGMEVLKGHWYDKRVIGIGYYGLAEYAKVTRIELDMITIDSRWWPVDDIPENMLFNHHEMIGGAMKALQRDVAHEPVCLKLLPSKFTMAELQCLYESILGYSLDRGNFRKKMMNAGILKDMGESTTRKAHKTPHLYSFDVRAYKKALQSGIIFKLQ</sequence>
<dbReference type="InterPro" id="IPR000086">
    <property type="entry name" value="NUDIX_hydrolase_dom"/>
</dbReference>
<name>A0ABX3NND0_9BACT</name>
<dbReference type="Pfam" id="PF21906">
    <property type="entry name" value="WHD_NrtR"/>
    <property type="match status" value="1"/>
</dbReference>
<evidence type="ECO:0000313" key="3">
    <source>
        <dbReference type="Proteomes" id="UP000192277"/>
    </source>
</evidence>
<protein>
    <recommendedName>
        <fullName evidence="1">Nudix hydrolase domain-containing protein</fullName>
    </recommendedName>
</protein>
<dbReference type="InterPro" id="IPR036390">
    <property type="entry name" value="WH_DNA-bd_sf"/>
</dbReference>
<dbReference type="PROSITE" id="PS51462">
    <property type="entry name" value="NUDIX"/>
    <property type="match status" value="1"/>
</dbReference>
<dbReference type="InterPro" id="IPR054105">
    <property type="entry name" value="WHD_NrtR"/>
</dbReference>
<dbReference type="EMBL" id="LWBO01000077">
    <property type="protein sequence ID" value="OQP40408.1"/>
    <property type="molecule type" value="Genomic_DNA"/>
</dbReference>
<dbReference type="CDD" id="cd18873">
    <property type="entry name" value="NUDIX_NadM_like"/>
    <property type="match status" value="1"/>
</dbReference>
<dbReference type="InterPro" id="IPR036388">
    <property type="entry name" value="WH-like_DNA-bd_sf"/>
</dbReference>
<reference evidence="2 3" key="1">
    <citation type="submission" date="2016-04" db="EMBL/GenBank/DDBJ databases">
        <authorList>
            <person name="Chen L."/>
            <person name="Zhuang W."/>
            <person name="Wang G."/>
        </authorList>
    </citation>
    <scope>NUCLEOTIDE SEQUENCE [LARGE SCALE GENOMIC DNA]</scope>
    <source>
        <strain evidence="3">GR20</strain>
    </source>
</reference>
<evidence type="ECO:0000313" key="2">
    <source>
        <dbReference type="EMBL" id="OQP40408.1"/>
    </source>
</evidence>
<organism evidence="2 3">
    <name type="scientific">Niastella koreensis</name>
    <dbReference type="NCBI Taxonomy" id="354356"/>
    <lineage>
        <taxon>Bacteria</taxon>
        <taxon>Pseudomonadati</taxon>
        <taxon>Bacteroidota</taxon>
        <taxon>Chitinophagia</taxon>
        <taxon>Chitinophagales</taxon>
        <taxon>Chitinophagaceae</taxon>
        <taxon>Niastella</taxon>
    </lineage>
</organism>
<keyword evidence="3" id="KW-1185">Reference proteome</keyword>
<dbReference type="RefSeq" id="WP_041346445.1">
    <property type="nucleotide sequence ID" value="NZ_LWBO01000077.1"/>
</dbReference>
<dbReference type="PANTHER" id="PTHR43736:SF4">
    <property type="entry name" value="SLR1690 PROTEIN"/>
    <property type="match status" value="1"/>
</dbReference>
<dbReference type="InterPro" id="IPR015797">
    <property type="entry name" value="NUDIX_hydrolase-like_dom_sf"/>
</dbReference>
<accession>A0ABX3NND0</accession>
<gene>
    <name evidence="2" type="ORF">A4D02_15955</name>
</gene>
<comment type="caution">
    <text evidence="2">The sequence shown here is derived from an EMBL/GenBank/DDBJ whole genome shotgun (WGS) entry which is preliminary data.</text>
</comment>